<dbReference type="Proteomes" id="UP001595989">
    <property type="component" value="Unassembled WGS sequence"/>
</dbReference>
<name>A0ABV9DJ96_9BACI</name>
<evidence type="ECO:0000313" key="3">
    <source>
        <dbReference type="Proteomes" id="UP001595989"/>
    </source>
</evidence>
<feature type="transmembrane region" description="Helical" evidence="1">
    <location>
        <begin position="7"/>
        <end position="31"/>
    </location>
</feature>
<dbReference type="NCBIfam" id="TIGR04086">
    <property type="entry name" value="TIGR04086_membr"/>
    <property type="match status" value="1"/>
</dbReference>
<organism evidence="2 3">
    <name type="scientific">Virgibacillus kekensis</name>
    <dbReference type="NCBI Taxonomy" id="202261"/>
    <lineage>
        <taxon>Bacteria</taxon>
        <taxon>Bacillati</taxon>
        <taxon>Bacillota</taxon>
        <taxon>Bacilli</taxon>
        <taxon>Bacillales</taxon>
        <taxon>Bacillaceae</taxon>
        <taxon>Virgibacillus</taxon>
    </lineage>
</organism>
<dbReference type="InterPro" id="IPR023804">
    <property type="entry name" value="DUF3792_TM"/>
</dbReference>
<dbReference type="RefSeq" id="WP_390296266.1">
    <property type="nucleotide sequence ID" value="NZ_JBHSFU010000006.1"/>
</dbReference>
<evidence type="ECO:0000313" key="2">
    <source>
        <dbReference type="EMBL" id="MFC4558929.1"/>
    </source>
</evidence>
<keyword evidence="1" id="KW-0812">Transmembrane</keyword>
<sequence length="127" mass="13696">MRRQQFIALMYGWIVILGLILLTSIILAFLLRFTGMDEATLSWVTLAAGIISLFTGGIVAGVKGKQKGWIIGSVTGLGFTLFTFLVQYLGYQQGFSLEQSLHHAGFVLASLVGGVIGVNVSVSEEKK</sequence>
<keyword evidence="3" id="KW-1185">Reference proteome</keyword>
<comment type="caution">
    <text evidence="2">The sequence shown here is derived from an EMBL/GenBank/DDBJ whole genome shotgun (WGS) entry which is preliminary data.</text>
</comment>
<dbReference type="EMBL" id="JBHSFU010000006">
    <property type="protein sequence ID" value="MFC4558929.1"/>
    <property type="molecule type" value="Genomic_DNA"/>
</dbReference>
<proteinExistence type="predicted"/>
<keyword evidence="1" id="KW-0472">Membrane</keyword>
<keyword evidence="1" id="KW-1133">Transmembrane helix</keyword>
<feature type="transmembrane region" description="Helical" evidence="1">
    <location>
        <begin position="101"/>
        <end position="122"/>
    </location>
</feature>
<gene>
    <name evidence="2" type="ORF">ACFO3D_12000</name>
</gene>
<feature type="transmembrane region" description="Helical" evidence="1">
    <location>
        <begin position="43"/>
        <end position="62"/>
    </location>
</feature>
<evidence type="ECO:0000256" key="1">
    <source>
        <dbReference type="SAM" id="Phobius"/>
    </source>
</evidence>
<feature type="transmembrane region" description="Helical" evidence="1">
    <location>
        <begin position="69"/>
        <end position="89"/>
    </location>
</feature>
<protein>
    <submittedName>
        <fullName evidence="2">TIGR04086 family membrane protein</fullName>
    </submittedName>
</protein>
<reference evidence="3" key="1">
    <citation type="journal article" date="2019" name="Int. J. Syst. Evol. Microbiol.">
        <title>The Global Catalogue of Microorganisms (GCM) 10K type strain sequencing project: providing services to taxonomists for standard genome sequencing and annotation.</title>
        <authorList>
            <consortium name="The Broad Institute Genomics Platform"/>
            <consortium name="The Broad Institute Genome Sequencing Center for Infectious Disease"/>
            <person name="Wu L."/>
            <person name="Ma J."/>
        </authorList>
    </citation>
    <scope>NUCLEOTIDE SEQUENCE [LARGE SCALE GENOMIC DNA]</scope>
    <source>
        <strain evidence="3">CGMCC 4.7426</strain>
    </source>
</reference>
<dbReference type="Pfam" id="PF12670">
    <property type="entry name" value="DUF3792"/>
    <property type="match status" value="1"/>
</dbReference>
<accession>A0ABV9DJ96</accession>